<organism evidence="6 7">
    <name type="scientific">Clostridium septicum</name>
    <dbReference type="NCBI Taxonomy" id="1504"/>
    <lineage>
        <taxon>Bacteria</taxon>
        <taxon>Bacillati</taxon>
        <taxon>Bacillota</taxon>
        <taxon>Clostridia</taxon>
        <taxon>Eubacteriales</taxon>
        <taxon>Clostridiaceae</taxon>
        <taxon>Clostridium</taxon>
    </lineage>
</organism>
<keyword evidence="3" id="KW-0408">Iron</keyword>
<evidence type="ECO:0000256" key="3">
    <source>
        <dbReference type="ARBA" id="ARBA00023004"/>
    </source>
</evidence>
<gene>
    <name evidence="6" type="ORF">NH397_10045</name>
</gene>
<evidence type="ECO:0000313" key="7">
    <source>
        <dbReference type="Proteomes" id="UP001055437"/>
    </source>
</evidence>
<dbReference type="CDD" id="cd01335">
    <property type="entry name" value="Radical_SAM"/>
    <property type="match status" value="1"/>
</dbReference>
<dbReference type="PROSITE" id="PS51918">
    <property type="entry name" value="RADICAL_SAM"/>
    <property type="match status" value="1"/>
</dbReference>
<accession>A0ABY5AWL9</accession>
<name>A0ABY5AWL9_CLOSE</name>
<keyword evidence="2" id="KW-0479">Metal-binding</keyword>
<feature type="domain" description="Radical SAM core" evidence="5">
    <location>
        <begin position="1"/>
        <end position="132"/>
    </location>
</feature>
<sequence>MYNEDIRILFFCGGETFLWEDSGKNIRDLVKEAKEIVFLIVNIVTNGTIELDLPDVDIIFLSLDGLENNHNFIRGNTFDTILKNVEKENNSNICVYMAVNNKNLSDIEGVCRLVKENKNLKSISFNLHTPYE</sequence>
<dbReference type="Gene3D" id="3.20.20.70">
    <property type="entry name" value="Aldolase class I"/>
    <property type="match status" value="1"/>
</dbReference>
<dbReference type="EMBL" id="CP099799">
    <property type="protein sequence ID" value="USR99842.1"/>
    <property type="molecule type" value="Genomic_DNA"/>
</dbReference>
<dbReference type="InterPro" id="IPR013785">
    <property type="entry name" value="Aldolase_TIM"/>
</dbReference>
<evidence type="ECO:0000256" key="1">
    <source>
        <dbReference type="ARBA" id="ARBA00022691"/>
    </source>
</evidence>
<proteinExistence type="predicted"/>
<evidence type="ECO:0000313" key="6">
    <source>
        <dbReference type="EMBL" id="USR99842.1"/>
    </source>
</evidence>
<protein>
    <recommendedName>
        <fullName evidence="5">Radical SAM core domain-containing protein</fullName>
    </recommendedName>
</protein>
<keyword evidence="4" id="KW-0411">Iron-sulfur</keyword>
<keyword evidence="1" id="KW-0949">S-adenosyl-L-methionine</keyword>
<dbReference type="Proteomes" id="UP001055437">
    <property type="component" value="Chromosome"/>
</dbReference>
<reference evidence="6" key="1">
    <citation type="submission" date="2022-06" db="EMBL/GenBank/DDBJ databases">
        <authorList>
            <person name="Holder M.E."/>
            <person name="Ajami N.J."/>
            <person name="Petrosino J.F."/>
        </authorList>
    </citation>
    <scope>NUCLEOTIDE SEQUENCE</scope>
    <source>
        <strain evidence="6">RMA 8861</strain>
    </source>
</reference>
<evidence type="ECO:0000259" key="5">
    <source>
        <dbReference type="PROSITE" id="PS51918"/>
    </source>
</evidence>
<dbReference type="SUPFAM" id="SSF102114">
    <property type="entry name" value="Radical SAM enzymes"/>
    <property type="match status" value="1"/>
</dbReference>
<dbReference type="InterPro" id="IPR007197">
    <property type="entry name" value="rSAM"/>
</dbReference>
<keyword evidence="7" id="KW-1185">Reference proteome</keyword>
<dbReference type="RefSeq" id="WP_227909591.1">
    <property type="nucleotide sequence ID" value="NZ_CP023671.1"/>
</dbReference>
<dbReference type="InterPro" id="IPR058240">
    <property type="entry name" value="rSAM_sf"/>
</dbReference>
<dbReference type="Pfam" id="PF04055">
    <property type="entry name" value="Radical_SAM"/>
    <property type="match status" value="1"/>
</dbReference>
<evidence type="ECO:0000256" key="4">
    <source>
        <dbReference type="ARBA" id="ARBA00023014"/>
    </source>
</evidence>
<dbReference type="GeneID" id="303562237"/>
<evidence type="ECO:0000256" key="2">
    <source>
        <dbReference type="ARBA" id="ARBA00022723"/>
    </source>
</evidence>